<name>A0ABW0HQJ3_9BACL</name>
<sequence length="197" mass="23058">MNKQAMDKNGNPDAKTDLRVRRTRKLLWDALIGLLEHRTFESLSIQEICDTAMVHRTTFYKHFEDKYHLASYGLSLIDELFANTSCEQRLLHPFKTFQRFADTKQFRALTKAAKENHFLSNLMIKHGAESLNRDLTEARQHGFSSDIPLEIFAPFYSGAVCSICSWWIENGMKQSPEEMDEYIRRMFNHEVFSPDWG</sequence>
<dbReference type="Pfam" id="PF00440">
    <property type="entry name" value="TetR_N"/>
    <property type="match status" value="1"/>
</dbReference>
<comment type="caution">
    <text evidence="4">The sequence shown here is derived from an EMBL/GenBank/DDBJ whole genome shotgun (WGS) entry which is preliminary data.</text>
</comment>
<protein>
    <submittedName>
        <fullName evidence="4">TetR/AcrR family transcriptional regulator C-terminal domain-containing protein</fullName>
    </submittedName>
</protein>
<evidence type="ECO:0000259" key="3">
    <source>
        <dbReference type="PROSITE" id="PS50977"/>
    </source>
</evidence>
<evidence type="ECO:0000313" key="4">
    <source>
        <dbReference type="EMBL" id="MFC5403333.1"/>
    </source>
</evidence>
<dbReference type="SUPFAM" id="SSF46689">
    <property type="entry name" value="Homeodomain-like"/>
    <property type="match status" value="1"/>
</dbReference>
<dbReference type="InterPro" id="IPR009057">
    <property type="entry name" value="Homeodomain-like_sf"/>
</dbReference>
<dbReference type="InterPro" id="IPR001647">
    <property type="entry name" value="HTH_TetR"/>
</dbReference>
<accession>A0ABW0HQJ3</accession>
<reference evidence="5" key="1">
    <citation type="journal article" date="2019" name="Int. J. Syst. Evol. Microbiol.">
        <title>The Global Catalogue of Microorganisms (GCM) 10K type strain sequencing project: providing services to taxonomists for standard genome sequencing and annotation.</title>
        <authorList>
            <consortium name="The Broad Institute Genomics Platform"/>
            <consortium name="The Broad Institute Genome Sequencing Center for Infectious Disease"/>
            <person name="Wu L."/>
            <person name="Ma J."/>
        </authorList>
    </citation>
    <scope>NUCLEOTIDE SEQUENCE [LARGE SCALE GENOMIC DNA]</scope>
    <source>
        <strain evidence="5">CGMCC 1.18575</strain>
    </source>
</reference>
<keyword evidence="5" id="KW-1185">Reference proteome</keyword>
<gene>
    <name evidence="4" type="ORF">ACFPOF_11390</name>
</gene>
<feature type="DNA-binding region" description="H-T-H motif" evidence="2">
    <location>
        <begin position="44"/>
        <end position="63"/>
    </location>
</feature>
<dbReference type="RefSeq" id="WP_378132587.1">
    <property type="nucleotide sequence ID" value="NZ_JBHSMI010000023.1"/>
</dbReference>
<evidence type="ECO:0000313" key="5">
    <source>
        <dbReference type="Proteomes" id="UP001596113"/>
    </source>
</evidence>
<keyword evidence="1 2" id="KW-0238">DNA-binding</keyword>
<dbReference type="PANTHER" id="PTHR43479">
    <property type="entry name" value="ACREF/ENVCD OPERON REPRESSOR-RELATED"/>
    <property type="match status" value="1"/>
</dbReference>
<dbReference type="Pfam" id="PF14278">
    <property type="entry name" value="TetR_C_8"/>
    <property type="match status" value="1"/>
</dbReference>
<dbReference type="Proteomes" id="UP001596113">
    <property type="component" value="Unassembled WGS sequence"/>
</dbReference>
<dbReference type="EMBL" id="JBHSMI010000023">
    <property type="protein sequence ID" value="MFC5403333.1"/>
    <property type="molecule type" value="Genomic_DNA"/>
</dbReference>
<dbReference type="PANTHER" id="PTHR43479:SF16">
    <property type="entry name" value="HTH TETR-TYPE DOMAIN-CONTAINING PROTEIN"/>
    <property type="match status" value="1"/>
</dbReference>
<organism evidence="4 5">
    <name type="scientific">Cohnella soli</name>
    <dbReference type="NCBI Taxonomy" id="425005"/>
    <lineage>
        <taxon>Bacteria</taxon>
        <taxon>Bacillati</taxon>
        <taxon>Bacillota</taxon>
        <taxon>Bacilli</taxon>
        <taxon>Bacillales</taxon>
        <taxon>Paenibacillaceae</taxon>
        <taxon>Cohnella</taxon>
    </lineage>
</organism>
<proteinExistence type="predicted"/>
<evidence type="ECO:0000256" key="2">
    <source>
        <dbReference type="PROSITE-ProRule" id="PRU00335"/>
    </source>
</evidence>
<dbReference type="InterPro" id="IPR039532">
    <property type="entry name" value="TetR_C_Firmicutes"/>
</dbReference>
<feature type="domain" description="HTH tetR-type" evidence="3">
    <location>
        <begin position="21"/>
        <end position="81"/>
    </location>
</feature>
<dbReference type="InterPro" id="IPR050624">
    <property type="entry name" value="HTH-type_Tx_Regulator"/>
</dbReference>
<evidence type="ECO:0000256" key="1">
    <source>
        <dbReference type="ARBA" id="ARBA00023125"/>
    </source>
</evidence>
<dbReference type="PROSITE" id="PS50977">
    <property type="entry name" value="HTH_TETR_2"/>
    <property type="match status" value="1"/>
</dbReference>
<dbReference type="Gene3D" id="1.10.357.10">
    <property type="entry name" value="Tetracycline Repressor, domain 2"/>
    <property type="match status" value="1"/>
</dbReference>